<keyword evidence="2 3" id="KW-0064">Aspartyl protease</keyword>
<dbReference type="SUPFAM" id="SSF50630">
    <property type="entry name" value="Acid proteases"/>
    <property type="match status" value="1"/>
</dbReference>
<sequence length="588" mass="65805">MRSLLPLSLFLTLFDTTVYAYVFPFHVQFPRTDSTSSLTRRTPLNVSNIANAQYVSNITLGGVTLSVLLDTGSSDLWVHFPKTVPTDQMTDTGKSITLSYAVGEASGNVQTTRVEFGGITVDDQVFLYVEDTSSFTANIHNQGYDGLLGLGPNQSSVIRKKFKSDSANTFLQRAFSQNKTSDNYITVLLDRKNDPAKQYTGQLSISEVVPGFEAILDMPQLDVETVNRLLKSDQHWQALTDKNAGVIGPDGSPIQMKSIVPKAPKGQYVAVVDSGFTFSQVPRDMSDAIYGRVRGAYYDSTNEWWLVPCGQYLNVSFNFGGRNYPIHPLDLVDDNFSKTDATGKKVCIGSFQPITSAFSMLGHYDMILGMSFLRSTYALFDFGNWIGNTADQDHPYMQMLSTVDPVAARKDFVTVRLGGNDTISDPAWALLPVDQMQHSPVSAEEKKKKYQEMILSRWPYIFVGCLAFVLIAVGLCVWRCCRRRKLRKAREAAGEVPTETKRNFNPFSKKAKRESYAPLDASRSTADLNTPYTPRSFTKEQEFDRQSAAQYSYNGYPSSLNGDYRQSQQPYQQPYSHPPQQGYTQHHV</sequence>
<evidence type="ECO:0000256" key="1">
    <source>
        <dbReference type="ARBA" id="ARBA00007447"/>
    </source>
</evidence>
<dbReference type="AlphaFoldDB" id="A0A8H4VNF7"/>
<evidence type="ECO:0000256" key="2">
    <source>
        <dbReference type="ARBA" id="ARBA00022750"/>
    </source>
</evidence>
<feature type="compositionally biased region" description="Polar residues" evidence="4">
    <location>
        <begin position="547"/>
        <end position="565"/>
    </location>
</feature>
<keyword evidence="5" id="KW-0812">Transmembrane</keyword>
<evidence type="ECO:0000256" key="3">
    <source>
        <dbReference type="RuleBase" id="RU000454"/>
    </source>
</evidence>
<dbReference type="PROSITE" id="PS00141">
    <property type="entry name" value="ASP_PROTEASE"/>
    <property type="match status" value="1"/>
</dbReference>
<dbReference type="GO" id="GO:0004190">
    <property type="term" value="F:aspartic-type endopeptidase activity"/>
    <property type="evidence" value="ECO:0007669"/>
    <property type="project" value="UniProtKB-KW"/>
</dbReference>
<dbReference type="PROSITE" id="PS51767">
    <property type="entry name" value="PEPTIDASE_A1"/>
    <property type="match status" value="1"/>
</dbReference>
<accession>A0A8H4VNF7</accession>
<dbReference type="InterPro" id="IPR033121">
    <property type="entry name" value="PEPTIDASE_A1"/>
</dbReference>
<keyword evidence="9" id="KW-1185">Reference proteome</keyword>
<dbReference type="InterPro" id="IPR034164">
    <property type="entry name" value="Pepsin-like_dom"/>
</dbReference>
<evidence type="ECO:0000313" key="8">
    <source>
        <dbReference type="EMBL" id="KAF4617111.1"/>
    </source>
</evidence>
<dbReference type="Pfam" id="PF00026">
    <property type="entry name" value="Asp"/>
    <property type="match status" value="1"/>
</dbReference>
<evidence type="ECO:0000259" key="7">
    <source>
        <dbReference type="PROSITE" id="PS51767"/>
    </source>
</evidence>
<proteinExistence type="inferred from homology"/>
<feature type="transmembrane region" description="Helical" evidence="5">
    <location>
        <begin position="458"/>
        <end position="478"/>
    </location>
</feature>
<evidence type="ECO:0000256" key="6">
    <source>
        <dbReference type="SAM" id="SignalP"/>
    </source>
</evidence>
<dbReference type="EMBL" id="JAACJL010000030">
    <property type="protein sequence ID" value="KAF4617111.1"/>
    <property type="molecule type" value="Genomic_DNA"/>
</dbReference>
<gene>
    <name evidence="8" type="ORF">D9613_005969</name>
</gene>
<dbReference type="InterPro" id="IPR001969">
    <property type="entry name" value="Aspartic_peptidase_AS"/>
</dbReference>
<keyword evidence="5" id="KW-0472">Membrane</keyword>
<name>A0A8H4VNF7_9AGAR</name>
<dbReference type="PRINTS" id="PR00792">
    <property type="entry name" value="PEPSIN"/>
</dbReference>
<dbReference type="GO" id="GO:0006508">
    <property type="term" value="P:proteolysis"/>
    <property type="evidence" value="ECO:0007669"/>
    <property type="project" value="UniProtKB-KW"/>
</dbReference>
<feature type="signal peptide" evidence="6">
    <location>
        <begin position="1"/>
        <end position="20"/>
    </location>
</feature>
<dbReference type="PANTHER" id="PTHR47966:SF73">
    <property type="entry name" value="PEPTIDASE A1 DOMAIN-CONTAINING PROTEIN"/>
    <property type="match status" value="1"/>
</dbReference>
<feature type="compositionally biased region" description="Polar residues" evidence="4">
    <location>
        <begin position="522"/>
        <end position="536"/>
    </location>
</feature>
<feature type="region of interest" description="Disordered" evidence="4">
    <location>
        <begin position="489"/>
        <end position="588"/>
    </location>
</feature>
<protein>
    <recommendedName>
        <fullName evidence="7">Peptidase A1 domain-containing protein</fullName>
    </recommendedName>
</protein>
<reference evidence="8 9" key="1">
    <citation type="submission" date="2019-12" db="EMBL/GenBank/DDBJ databases">
        <authorList>
            <person name="Floudas D."/>
            <person name="Bentzer J."/>
            <person name="Ahren D."/>
            <person name="Johansson T."/>
            <person name="Persson P."/>
            <person name="Tunlid A."/>
        </authorList>
    </citation>
    <scope>NUCLEOTIDE SEQUENCE [LARGE SCALE GENOMIC DNA]</scope>
    <source>
        <strain evidence="8 9">CBS 102.39</strain>
    </source>
</reference>
<dbReference type="Proteomes" id="UP000521872">
    <property type="component" value="Unassembled WGS sequence"/>
</dbReference>
<comment type="similarity">
    <text evidence="1 3">Belongs to the peptidase A1 family.</text>
</comment>
<evidence type="ECO:0000256" key="4">
    <source>
        <dbReference type="SAM" id="MobiDB-lite"/>
    </source>
</evidence>
<feature type="chain" id="PRO_5034765822" description="Peptidase A1 domain-containing protein" evidence="6">
    <location>
        <begin position="21"/>
        <end position="588"/>
    </location>
</feature>
<feature type="domain" description="Peptidase A1" evidence="7">
    <location>
        <begin position="54"/>
        <end position="390"/>
    </location>
</feature>
<keyword evidence="6" id="KW-0732">Signal</keyword>
<feature type="compositionally biased region" description="Basic and acidic residues" evidence="4">
    <location>
        <begin position="489"/>
        <end position="502"/>
    </location>
</feature>
<dbReference type="PANTHER" id="PTHR47966">
    <property type="entry name" value="BETA-SITE APP-CLEAVING ENZYME, ISOFORM A-RELATED"/>
    <property type="match status" value="1"/>
</dbReference>
<dbReference type="Gene3D" id="2.40.70.10">
    <property type="entry name" value="Acid Proteases"/>
    <property type="match status" value="2"/>
</dbReference>
<keyword evidence="3" id="KW-0378">Hydrolase</keyword>
<keyword evidence="5" id="KW-1133">Transmembrane helix</keyword>
<dbReference type="CDD" id="cd05471">
    <property type="entry name" value="pepsin_like"/>
    <property type="match status" value="1"/>
</dbReference>
<comment type="caution">
    <text evidence="8">The sequence shown here is derived from an EMBL/GenBank/DDBJ whole genome shotgun (WGS) entry which is preliminary data.</text>
</comment>
<keyword evidence="3" id="KW-0645">Protease</keyword>
<organism evidence="8 9">
    <name type="scientific">Agrocybe pediades</name>
    <dbReference type="NCBI Taxonomy" id="84607"/>
    <lineage>
        <taxon>Eukaryota</taxon>
        <taxon>Fungi</taxon>
        <taxon>Dikarya</taxon>
        <taxon>Basidiomycota</taxon>
        <taxon>Agaricomycotina</taxon>
        <taxon>Agaricomycetes</taxon>
        <taxon>Agaricomycetidae</taxon>
        <taxon>Agaricales</taxon>
        <taxon>Agaricineae</taxon>
        <taxon>Strophariaceae</taxon>
        <taxon>Agrocybe</taxon>
    </lineage>
</organism>
<dbReference type="InterPro" id="IPR001461">
    <property type="entry name" value="Aspartic_peptidase_A1"/>
</dbReference>
<evidence type="ECO:0000313" key="9">
    <source>
        <dbReference type="Proteomes" id="UP000521872"/>
    </source>
</evidence>
<evidence type="ECO:0000256" key="5">
    <source>
        <dbReference type="SAM" id="Phobius"/>
    </source>
</evidence>
<feature type="compositionally biased region" description="Low complexity" evidence="4">
    <location>
        <begin position="566"/>
        <end position="581"/>
    </location>
</feature>
<dbReference type="InterPro" id="IPR021109">
    <property type="entry name" value="Peptidase_aspartic_dom_sf"/>
</dbReference>